<proteinExistence type="predicted"/>
<dbReference type="EMBL" id="CAJMWZ010001593">
    <property type="protein sequence ID" value="CAE6438635.1"/>
    <property type="molecule type" value="Genomic_DNA"/>
</dbReference>
<dbReference type="AlphaFoldDB" id="A0A8H2Y0U3"/>
<sequence>MPKFRISCSTSFKSTAGEGSACKVVGVGLHTGLRIDPSHGSSLSLSVSTGLYRIQFIRANCSRNCCTVPLTPAYSHPGSSINETEFVKFRPLNIPVMSSSEAQSRTRHGHTPVWCCEGNDCRRVNQGNLSSDI</sequence>
<evidence type="ECO:0000313" key="2">
    <source>
        <dbReference type="Proteomes" id="UP000663850"/>
    </source>
</evidence>
<reference evidence="1" key="1">
    <citation type="submission" date="2021-01" db="EMBL/GenBank/DDBJ databases">
        <authorList>
            <person name="Kaushik A."/>
        </authorList>
    </citation>
    <scope>NUCLEOTIDE SEQUENCE</scope>
    <source>
        <strain evidence="1">Type strain: AG8-Rh-89/</strain>
    </source>
</reference>
<name>A0A8H2Y0U3_9AGAM</name>
<organism evidence="1 2">
    <name type="scientific">Rhizoctonia solani</name>
    <dbReference type="NCBI Taxonomy" id="456999"/>
    <lineage>
        <taxon>Eukaryota</taxon>
        <taxon>Fungi</taxon>
        <taxon>Dikarya</taxon>
        <taxon>Basidiomycota</taxon>
        <taxon>Agaricomycotina</taxon>
        <taxon>Agaricomycetes</taxon>
        <taxon>Cantharellales</taxon>
        <taxon>Ceratobasidiaceae</taxon>
        <taxon>Rhizoctonia</taxon>
    </lineage>
</organism>
<comment type="caution">
    <text evidence="1">The sequence shown here is derived from an EMBL/GenBank/DDBJ whole genome shotgun (WGS) entry which is preliminary data.</text>
</comment>
<accession>A0A8H2Y0U3</accession>
<evidence type="ECO:0000313" key="1">
    <source>
        <dbReference type="EMBL" id="CAE6438635.1"/>
    </source>
</evidence>
<dbReference type="Proteomes" id="UP000663850">
    <property type="component" value="Unassembled WGS sequence"/>
</dbReference>
<gene>
    <name evidence="1" type="ORF">RDB_LOCUS26666</name>
</gene>
<protein>
    <submittedName>
        <fullName evidence="1">Uncharacterized protein</fullName>
    </submittedName>
</protein>